<feature type="non-terminal residue" evidence="1">
    <location>
        <position position="1"/>
    </location>
</feature>
<keyword evidence="2" id="KW-1185">Reference proteome</keyword>
<sequence length="75" mass="8385">TRTFPFLHCIANIVPSTKAVTISRSGTFTLDVLYADPSQVQAPQRISSYTVHIVCNVHHDEFKPLSHVSSKFRDA</sequence>
<proteinExistence type="predicted"/>
<organism evidence="1 2">
    <name type="scientific">Taxus chinensis</name>
    <name type="common">Chinese yew</name>
    <name type="synonym">Taxus wallichiana var. chinensis</name>
    <dbReference type="NCBI Taxonomy" id="29808"/>
    <lineage>
        <taxon>Eukaryota</taxon>
        <taxon>Viridiplantae</taxon>
        <taxon>Streptophyta</taxon>
        <taxon>Embryophyta</taxon>
        <taxon>Tracheophyta</taxon>
        <taxon>Spermatophyta</taxon>
        <taxon>Pinopsida</taxon>
        <taxon>Pinidae</taxon>
        <taxon>Conifers II</taxon>
        <taxon>Cupressales</taxon>
        <taxon>Taxaceae</taxon>
        <taxon>Taxus</taxon>
    </lineage>
</organism>
<comment type="caution">
    <text evidence="1">The sequence shown here is derived from an EMBL/GenBank/DDBJ whole genome shotgun (WGS) entry which is preliminary data.</text>
</comment>
<feature type="non-terminal residue" evidence="1">
    <location>
        <position position="75"/>
    </location>
</feature>
<dbReference type="Gene3D" id="2.60.34.10">
    <property type="entry name" value="Substrate Binding Domain Of DNAk, Chain A, domain 1"/>
    <property type="match status" value="1"/>
</dbReference>
<reference evidence="1 2" key="1">
    <citation type="journal article" date="2021" name="Nat. Plants">
        <title>The Taxus genome provides insights into paclitaxel biosynthesis.</title>
        <authorList>
            <person name="Xiong X."/>
            <person name="Gou J."/>
            <person name="Liao Q."/>
            <person name="Li Y."/>
            <person name="Zhou Q."/>
            <person name="Bi G."/>
            <person name="Li C."/>
            <person name="Du R."/>
            <person name="Wang X."/>
            <person name="Sun T."/>
            <person name="Guo L."/>
            <person name="Liang H."/>
            <person name="Lu P."/>
            <person name="Wu Y."/>
            <person name="Zhang Z."/>
            <person name="Ro D.K."/>
            <person name="Shang Y."/>
            <person name="Huang S."/>
            <person name="Yan J."/>
        </authorList>
    </citation>
    <scope>NUCLEOTIDE SEQUENCE [LARGE SCALE GENOMIC DNA]</scope>
    <source>
        <strain evidence="1">Ta-2019</strain>
    </source>
</reference>
<protein>
    <submittedName>
        <fullName evidence="1">Uncharacterized protein</fullName>
    </submittedName>
</protein>
<dbReference type="AlphaFoldDB" id="A0AA38FSU2"/>
<accession>A0AA38FSU2</accession>
<gene>
    <name evidence="1" type="ORF">KI387_037685</name>
</gene>
<dbReference type="InterPro" id="IPR029047">
    <property type="entry name" value="HSP70_peptide-bd_sf"/>
</dbReference>
<evidence type="ECO:0000313" key="2">
    <source>
        <dbReference type="Proteomes" id="UP000824469"/>
    </source>
</evidence>
<evidence type="ECO:0000313" key="1">
    <source>
        <dbReference type="EMBL" id="KAH9309774.1"/>
    </source>
</evidence>
<dbReference type="EMBL" id="JAHRHJ020000007">
    <property type="protein sequence ID" value="KAH9309774.1"/>
    <property type="molecule type" value="Genomic_DNA"/>
</dbReference>
<name>A0AA38FSU2_TAXCH</name>
<dbReference type="Proteomes" id="UP000824469">
    <property type="component" value="Unassembled WGS sequence"/>
</dbReference>